<reference evidence="1 2" key="1">
    <citation type="journal article" date="2005" name="Nature">
        <title>The map-based sequence of the rice genome.</title>
        <authorList>
            <consortium name="International rice genome sequencing project (IRGSP)"/>
            <person name="Matsumoto T."/>
            <person name="Wu J."/>
            <person name="Kanamori H."/>
            <person name="Katayose Y."/>
            <person name="Fujisawa M."/>
            <person name="Namiki N."/>
            <person name="Mizuno H."/>
            <person name="Yamamoto K."/>
            <person name="Antonio B.A."/>
            <person name="Baba T."/>
            <person name="Sakata K."/>
            <person name="Nagamura Y."/>
            <person name="Aoki H."/>
            <person name="Arikawa K."/>
            <person name="Arita K."/>
            <person name="Bito T."/>
            <person name="Chiden Y."/>
            <person name="Fujitsuka N."/>
            <person name="Fukunaka R."/>
            <person name="Hamada M."/>
            <person name="Harada C."/>
            <person name="Hayashi A."/>
            <person name="Hijishita S."/>
            <person name="Honda M."/>
            <person name="Hosokawa S."/>
            <person name="Ichikawa Y."/>
            <person name="Idonuma A."/>
            <person name="Iijima M."/>
            <person name="Ikeda M."/>
            <person name="Ikeno M."/>
            <person name="Ito K."/>
            <person name="Ito S."/>
            <person name="Ito T."/>
            <person name="Ito Y."/>
            <person name="Ito Y."/>
            <person name="Iwabuchi A."/>
            <person name="Kamiya K."/>
            <person name="Karasawa W."/>
            <person name="Kurita K."/>
            <person name="Katagiri S."/>
            <person name="Kikuta A."/>
            <person name="Kobayashi H."/>
            <person name="Kobayashi N."/>
            <person name="Machita K."/>
            <person name="Maehara T."/>
            <person name="Masukawa M."/>
            <person name="Mizubayashi T."/>
            <person name="Mukai Y."/>
            <person name="Nagasaki H."/>
            <person name="Nagata Y."/>
            <person name="Naito S."/>
            <person name="Nakashima M."/>
            <person name="Nakama Y."/>
            <person name="Nakamichi Y."/>
            <person name="Nakamura M."/>
            <person name="Meguro A."/>
            <person name="Negishi M."/>
            <person name="Ohta I."/>
            <person name="Ohta T."/>
            <person name="Okamoto M."/>
            <person name="Ono N."/>
            <person name="Saji S."/>
            <person name="Sakaguchi M."/>
            <person name="Sakai K."/>
            <person name="Shibata M."/>
            <person name="Shimokawa T."/>
            <person name="Song J."/>
            <person name="Takazaki Y."/>
            <person name="Terasawa K."/>
            <person name="Tsugane M."/>
            <person name="Tsuji K."/>
            <person name="Ueda S."/>
            <person name="Waki K."/>
            <person name="Yamagata H."/>
            <person name="Yamamoto M."/>
            <person name="Yamamoto S."/>
            <person name="Yamane H."/>
            <person name="Yoshiki S."/>
            <person name="Yoshihara R."/>
            <person name="Yukawa K."/>
            <person name="Zhong H."/>
            <person name="Yano M."/>
            <person name="Yuan Q."/>
            <person name="Ouyang S."/>
            <person name="Liu J."/>
            <person name="Jones K.M."/>
            <person name="Gansberger K."/>
            <person name="Moffat K."/>
            <person name="Hill J."/>
            <person name="Bera J."/>
            <person name="Fadrosh D."/>
            <person name="Jin S."/>
            <person name="Johri S."/>
            <person name="Kim M."/>
            <person name="Overton L."/>
            <person name="Reardon M."/>
            <person name="Tsitrin T."/>
            <person name="Vuong H."/>
            <person name="Weaver B."/>
            <person name="Ciecko A."/>
            <person name="Tallon L."/>
            <person name="Jackson J."/>
            <person name="Pai G."/>
            <person name="Aken S.V."/>
            <person name="Utterback T."/>
            <person name="Reidmuller S."/>
            <person name="Feldblyum T."/>
            <person name="Hsiao J."/>
            <person name="Zismann V."/>
            <person name="Iobst S."/>
            <person name="de Vazeille A.R."/>
            <person name="Buell C.R."/>
            <person name="Ying K."/>
            <person name="Li Y."/>
            <person name="Lu T."/>
            <person name="Huang Y."/>
            <person name="Zhao Q."/>
            <person name="Feng Q."/>
            <person name="Zhang L."/>
            <person name="Zhu J."/>
            <person name="Weng Q."/>
            <person name="Mu J."/>
            <person name="Lu Y."/>
            <person name="Fan D."/>
            <person name="Liu Y."/>
            <person name="Guan J."/>
            <person name="Zhang Y."/>
            <person name="Yu S."/>
            <person name="Liu X."/>
            <person name="Zhang Y."/>
            <person name="Hong G."/>
            <person name="Han B."/>
            <person name="Choisne N."/>
            <person name="Demange N."/>
            <person name="Orjeda G."/>
            <person name="Samain S."/>
            <person name="Cattolico L."/>
            <person name="Pelletier E."/>
            <person name="Couloux A."/>
            <person name="Segurens B."/>
            <person name="Wincker P."/>
            <person name="D'Hont A."/>
            <person name="Scarpelli C."/>
            <person name="Weissenbach J."/>
            <person name="Salanoubat M."/>
            <person name="Quetier F."/>
            <person name="Yu Y."/>
            <person name="Kim H.R."/>
            <person name="Rambo T."/>
            <person name="Currie J."/>
            <person name="Collura K."/>
            <person name="Luo M."/>
            <person name="Yang T."/>
            <person name="Ammiraju J.S.S."/>
            <person name="Engler F."/>
            <person name="Soderlund C."/>
            <person name="Wing R.A."/>
            <person name="Palmer L.E."/>
            <person name="de la Bastide M."/>
            <person name="Spiegel L."/>
            <person name="Nascimento L."/>
            <person name="Zutavern T."/>
            <person name="O'Shaughnessy A."/>
            <person name="Dike S."/>
            <person name="Dedhia N."/>
            <person name="Preston R."/>
            <person name="Balija V."/>
            <person name="McCombie W.R."/>
            <person name="Chow T."/>
            <person name="Chen H."/>
            <person name="Chung M."/>
            <person name="Chen C."/>
            <person name="Shaw J."/>
            <person name="Wu H."/>
            <person name="Hsiao K."/>
            <person name="Chao Y."/>
            <person name="Chu M."/>
            <person name="Cheng C."/>
            <person name="Hour A."/>
            <person name="Lee P."/>
            <person name="Lin S."/>
            <person name="Lin Y."/>
            <person name="Liou J."/>
            <person name="Liu S."/>
            <person name="Hsing Y."/>
            <person name="Raghuvanshi S."/>
            <person name="Mohanty A."/>
            <person name="Bharti A.K."/>
            <person name="Gaur A."/>
            <person name="Gupta V."/>
            <person name="Kumar D."/>
            <person name="Ravi V."/>
            <person name="Vij S."/>
            <person name="Kapur A."/>
            <person name="Khurana P."/>
            <person name="Khurana P."/>
            <person name="Khurana J.P."/>
            <person name="Tyagi A.K."/>
            <person name="Gaikwad K."/>
            <person name="Singh A."/>
            <person name="Dalal V."/>
            <person name="Srivastava S."/>
            <person name="Dixit A."/>
            <person name="Pal A.K."/>
            <person name="Ghazi I.A."/>
            <person name="Yadav M."/>
            <person name="Pandit A."/>
            <person name="Bhargava A."/>
            <person name="Sureshbabu K."/>
            <person name="Batra K."/>
            <person name="Sharma T.R."/>
            <person name="Mohapatra T."/>
            <person name="Singh N.K."/>
            <person name="Messing J."/>
            <person name="Nelson A.B."/>
            <person name="Fuks G."/>
            <person name="Kavchok S."/>
            <person name="Keizer G."/>
            <person name="Linton E."/>
            <person name="Llaca V."/>
            <person name="Song R."/>
            <person name="Tanyolac B."/>
            <person name="Young S."/>
            <person name="Ho-Il K."/>
            <person name="Hahn J.H."/>
            <person name="Sangsakoo G."/>
            <person name="Vanavichit A."/>
            <person name="de Mattos Luiz.A.T."/>
            <person name="Zimmer P.D."/>
            <person name="Malone G."/>
            <person name="Dellagostin O."/>
            <person name="de Oliveira A.C."/>
            <person name="Bevan M."/>
            <person name="Bancroft I."/>
            <person name="Minx P."/>
            <person name="Cordum H."/>
            <person name="Wilson R."/>
            <person name="Cheng Z."/>
            <person name="Jin W."/>
            <person name="Jiang J."/>
            <person name="Leong S.A."/>
            <person name="Iwama H."/>
            <person name="Gojobori T."/>
            <person name="Itoh T."/>
            <person name="Niimura Y."/>
            <person name="Fujii Y."/>
            <person name="Habara T."/>
            <person name="Sakai H."/>
            <person name="Sato Y."/>
            <person name="Wilson G."/>
            <person name="Kumar K."/>
            <person name="McCouch S."/>
            <person name="Juretic N."/>
            <person name="Hoen D."/>
            <person name="Wright S."/>
            <person name="Bruskiewich R."/>
            <person name="Bureau T."/>
            <person name="Miyao A."/>
            <person name="Hirochika H."/>
            <person name="Nishikawa T."/>
            <person name="Kadowaki K."/>
            <person name="Sugiura M."/>
            <person name="Burr B."/>
            <person name="Sasaki T."/>
        </authorList>
    </citation>
    <scope>NUCLEOTIDE SEQUENCE [LARGE SCALE GENOMIC DNA]</scope>
    <source>
        <strain evidence="2">cv. Nipponbare</strain>
    </source>
</reference>
<evidence type="ECO:0000313" key="1">
    <source>
        <dbReference type="EMBL" id="BAF11016.1"/>
    </source>
</evidence>
<dbReference type="AlphaFoldDB" id="A0A0P0VTN3"/>
<dbReference type="Proteomes" id="UP000000763">
    <property type="component" value="Chromosome 3"/>
</dbReference>
<proteinExistence type="predicted"/>
<gene>
    <name evidence="1" type="ordered locus">Os03g0169700</name>
</gene>
<dbReference type="EMBL" id="AP008209">
    <property type="protein sequence ID" value="BAF11016.1"/>
    <property type="molecule type" value="Genomic_DNA"/>
</dbReference>
<protein>
    <submittedName>
        <fullName evidence="1">Os03g0169700 protein</fullName>
    </submittedName>
</protein>
<dbReference type="Gramene" id="Os03t0169700-01">
    <property type="protein sequence ID" value="Os03t0169700-01"/>
    <property type="gene ID" value="Os03g0169700"/>
</dbReference>
<organism evidence="1 2">
    <name type="scientific">Oryza sativa subsp. japonica</name>
    <name type="common">Rice</name>
    <dbReference type="NCBI Taxonomy" id="39947"/>
    <lineage>
        <taxon>Eukaryota</taxon>
        <taxon>Viridiplantae</taxon>
        <taxon>Streptophyta</taxon>
        <taxon>Embryophyta</taxon>
        <taxon>Tracheophyta</taxon>
        <taxon>Spermatophyta</taxon>
        <taxon>Magnoliopsida</taxon>
        <taxon>Liliopsida</taxon>
        <taxon>Poales</taxon>
        <taxon>Poaceae</taxon>
        <taxon>BOP clade</taxon>
        <taxon>Oryzoideae</taxon>
        <taxon>Oryzeae</taxon>
        <taxon>Oryzinae</taxon>
        <taxon>Oryza</taxon>
        <taxon>Oryza sativa</taxon>
    </lineage>
</organism>
<sequence length="104" mass="11773">MMKPIGIGTAVAMERSKLLEPCSPSMQQQQLLQLDRMELQCLKCNKQVVVPRQMATWLLRSCMGVVQHLEIYLLKLSPLGSFGSILLFSTILQHTNRLASRRCS</sequence>
<name>A0A0P0VTN3_ORYSJ</name>
<reference evidence="2" key="2">
    <citation type="journal article" date="2008" name="Nucleic Acids Res.">
        <title>The rice annotation project database (RAP-DB): 2008 update.</title>
        <authorList>
            <consortium name="The rice annotation project (RAP)"/>
        </authorList>
    </citation>
    <scope>GENOME REANNOTATION</scope>
    <source>
        <strain evidence="2">cv. Nipponbare</strain>
    </source>
</reference>
<evidence type="ECO:0000313" key="2">
    <source>
        <dbReference type="Proteomes" id="UP000000763"/>
    </source>
</evidence>
<accession>A0A0P0VTN3</accession>
<dbReference type="KEGG" id="dosa:Os03g0169700"/>